<feature type="active site" description="Charge relay system" evidence="5">
    <location>
        <position position="368"/>
    </location>
</feature>
<protein>
    <recommendedName>
        <fullName evidence="10">S8 family peptidase</fullName>
    </recommendedName>
</protein>
<evidence type="ECO:0000256" key="4">
    <source>
        <dbReference type="ARBA" id="ARBA00022825"/>
    </source>
</evidence>
<name>A0AA37T3K4_9GAMM</name>
<evidence type="ECO:0000256" key="1">
    <source>
        <dbReference type="ARBA" id="ARBA00011073"/>
    </source>
</evidence>
<dbReference type="InterPro" id="IPR034193">
    <property type="entry name" value="PCSK9_ProteinaseK-like"/>
</dbReference>
<proteinExistence type="inferred from homology"/>
<dbReference type="EMBL" id="BSPD01000020">
    <property type="protein sequence ID" value="GLS24811.1"/>
    <property type="molecule type" value="Genomic_DNA"/>
</dbReference>
<evidence type="ECO:0000259" key="6">
    <source>
        <dbReference type="Pfam" id="PF00082"/>
    </source>
</evidence>
<dbReference type="GO" id="GO:0006508">
    <property type="term" value="P:proteolysis"/>
    <property type="evidence" value="ECO:0007669"/>
    <property type="project" value="UniProtKB-KW"/>
</dbReference>
<dbReference type="SUPFAM" id="SSF54897">
    <property type="entry name" value="Protease propeptides/inhibitors"/>
    <property type="match status" value="1"/>
</dbReference>
<evidence type="ECO:0000256" key="5">
    <source>
        <dbReference type="PROSITE-ProRule" id="PRU01240"/>
    </source>
</evidence>
<feature type="domain" description="Peptidase S8/S53" evidence="6">
    <location>
        <begin position="177"/>
        <end position="401"/>
    </location>
</feature>
<keyword evidence="9" id="KW-1185">Reference proteome</keyword>
<comment type="caution">
    <text evidence="8">The sequence shown here is derived from an EMBL/GenBank/DDBJ whole genome shotgun (WGS) entry which is preliminary data.</text>
</comment>
<dbReference type="InterPro" id="IPR010259">
    <property type="entry name" value="S8pro/Inhibitor_I9"/>
</dbReference>
<dbReference type="RefSeq" id="WP_232592365.1">
    <property type="nucleotide sequence ID" value="NZ_BSPD01000020.1"/>
</dbReference>
<feature type="active site" description="Charge relay system" evidence="5">
    <location>
        <position position="184"/>
    </location>
</feature>
<dbReference type="GO" id="GO:0004252">
    <property type="term" value="F:serine-type endopeptidase activity"/>
    <property type="evidence" value="ECO:0007669"/>
    <property type="project" value="UniProtKB-UniRule"/>
</dbReference>
<dbReference type="PROSITE" id="PS00137">
    <property type="entry name" value="SUBTILASE_HIS"/>
    <property type="match status" value="1"/>
</dbReference>
<dbReference type="PRINTS" id="PR00723">
    <property type="entry name" value="SUBTILISIN"/>
</dbReference>
<evidence type="ECO:0000259" key="7">
    <source>
        <dbReference type="Pfam" id="PF05922"/>
    </source>
</evidence>
<dbReference type="Pfam" id="PF00082">
    <property type="entry name" value="Peptidase_S8"/>
    <property type="match status" value="1"/>
</dbReference>
<dbReference type="InterPro" id="IPR037045">
    <property type="entry name" value="S8pro/Inhibitor_I9_sf"/>
</dbReference>
<evidence type="ECO:0000256" key="2">
    <source>
        <dbReference type="ARBA" id="ARBA00022670"/>
    </source>
</evidence>
<keyword evidence="4 5" id="KW-0720">Serine protease</keyword>
<dbReference type="InterPro" id="IPR050131">
    <property type="entry name" value="Peptidase_S8_subtilisin-like"/>
</dbReference>
<accession>A0AA37T3K4</accession>
<dbReference type="InterPro" id="IPR022398">
    <property type="entry name" value="Peptidase_S8_His-AS"/>
</dbReference>
<dbReference type="GO" id="GO:0005615">
    <property type="term" value="C:extracellular space"/>
    <property type="evidence" value="ECO:0007669"/>
    <property type="project" value="TreeGrafter"/>
</dbReference>
<feature type="active site" description="Charge relay system" evidence="5">
    <location>
        <position position="218"/>
    </location>
</feature>
<evidence type="ECO:0000256" key="3">
    <source>
        <dbReference type="ARBA" id="ARBA00022801"/>
    </source>
</evidence>
<dbReference type="PROSITE" id="PS00138">
    <property type="entry name" value="SUBTILASE_SER"/>
    <property type="match status" value="1"/>
</dbReference>
<keyword evidence="2 5" id="KW-0645">Protease</keyword>
<evidence type="ECO:0000313" key="9">
    <source>
        <dbReference type="Proteomes" id="UP001156870"/>
    </source>
</evidence>
<sequence>MKRLTKAIKNAYQSAPRTILLGGAIATSLISTSAAIATPAELIAAPIDTAIQGQYIVVFKDDYVQKQAGALQASSASPASMKELRKEAALKSVSELVNAYGVVAERSYSSALAGFAAKLDKSTLKALLKDERVEFIEQDQLVSLTTVQPNATWGLDRIDQEDLPLNSEYEYNYTGDGIDMYIIDTGILASHSDFGGRVSSGRDFVGDGRRATEDCNGHGTHVAGTAGGTTWGVAKEVDLIPVRVIGCGNSAPNSNIVSGVDYVAGQISGPSVVNMSLGGPASTATDRAVNSVINNGAVVVVAAGNSNSDACNGSPNGVPRALTIANSTRSDRRAGTSSWGRCIDMFAPGTSITSAWSNGGTRSISGTSMASPHVAGAAALYLEANPGSTVAQVESGLESVAARGKISDLRGSPNLLLQTNFGGGTTPPPPPPPPSNCGEGVISFGTMQTYSGGSDDEYEISSDGCSITVTGNSWVMTAEDYNITSGTSITFEFSASGTAEIQGVGFDADSGASSNRIFKLAGTQDWGIDDYSYSGGTQTITIPVGQFYTGNSMSFVIANDKDSGTLNNSVTVSNVRISN</sequence>
<dbReference type="Gene3D" id="3.40.50.200">
    <property type="entry name" value="Peptidase S8/S53 domain"/>
    <property type="match status" value="1"/>
</dbReference>
<organism evidence="8 9">
    <name type="scientific">Marinibactrum halimedae</name>
    <dbReference type="NCBI Taxonomy" id="1444977"/>
    <lineage>
        <taxon>Bacteria</taxon>
        <taxon>Pseudomonadati</taxon>
        <taxon>Pseudomonadota</taxon>
        <taxon>Gammaproteobacteria</taxon>
        <taxon>Cellvibrionales</taxon>
        <taxon>Cellvibrionaceae</taxon>
        <taxon>Marinibactrum</taxon>
    </lineage>
</organism>
<dbReference type="InterPro" id="IPR000209">
    <property type="entry name" value="Peptidase_S8/S53_dom"/>
</dbReference>
<dbReference type="CDD" id="cd04077">
    <property type="entry name" value="Peptidases_S8_PCSK9_ProteinaseK_like"/>
    <property type="match status" value="1"/>
</dbReference>
<dbReference type="Pfam" id="PF05922">
    <property type="entry name" value="Inhibitor_I9"/>
    <property type="match status" value="1"/>
</dbReference>
<dbReference type="PROSITE" id="PS51892">
    <property type="entry name" value="SUBTILASE"/>
    <property type="match status" value="1"/>
</dbReference>
<dbReference type="AlphaFoldDB" id="A0AA37T3K4"/>
<gene>
    <name evidence="8" type="ORF">GCM10007877_05250</name>
</gene>
<dbReference type="PANTHER" id="PTHR43806">
    <property type="entry name" value="PEPTIDASE S8"/>
    <property type="match status" value="1"/>
</dbReference>
<dbReference type="PANTHER" id="PTHR43806:SF11">
    <property type="entry name" value="CEREVISIN-RELATED"/>
    <property type="match status" value="1"/>
</dbReference>
<dbReference type="InterPro" id="IPR036852">
    <property type="entry name" value="Peptidase_S8/S53_dom_sf"/>
</dbReference>
<reference evidence="8 9" key="1">
    <citation type="journal article" date="2014" name="Int. J. Syst. Evol. Microbiol.">
        <title>Complete genome sequence of Corynebacterium casei LMG S-19264T (=DSM 44701T), isolated from a smear-ripened cheese.</title>
        <authorList>
            <consortium name="US DOE Joint Genome Institute (JGI-PGF)"/>
            <person name="Walter F."/>
            <person name="Albersmeier A."/>
            <person name="Kalinowski J."/>
            <person name="Ruckert C."/>
        </authorList>
    </citation>
    <scope>NUCLEOTIDE SEQUENCE [LARGE SCALE GENOMIC DNA]</scope>
    <source>
        <strain evidence="8 9">NBRC 110095</strain>
    </source>
</reference>
<evidence type="ECO:0008006" key="10">
    <source>
        <dbReference type="Google" id="ProtNLM"/>
    </source>
</evidence>
<dbReference type="Gene3D" id="3.30.70.80">
    <property type="entry name" value="Peptidase S8 propeptide/proteinase inhibitor I9"/>
    <property type="match status" value="1"/>
</dbReference>
<dbReference type="Proteomes" id="UP001156870">
    <property type="component" value="Unassembled WGS sequence"/>
</dbReference>
<evidence type="ECO:0000313" key="8">
    <source>
        <dbReference type="EMBL" id="GLS24811.1"/>
    </source>
</evidence>
<dbReference type="InterPro" id="IPR023828">
    <property type="entry name" value="Peptidase_S8_Ser-AS"/>
</dbReference>
<dbReference type="SUPFAM" id="SSF52743">
    <property type="entry name" value="Subtilisin-like"/>
    <property type="match status" value="1"/>
</dbReference>
<dbReference type="InterPro" id="IPR015500">
    <property type="entry name" value="Peptidase_S8_subtilisin-rel"/>
</dbReference>
<feature type="domain" description="Inhibitor I9" evidence="7">
    <location>
        <begin position="54"/>
        <end position="144"/>
    </location>
</feature>
<keyword evidence="3 5" id="KW-0378">Hydrolase</keyword>
<comment type="similarity">
    <text evidence="1 5">Belongs to the peptidase S8 family.</text>
</comment>
<dbReference type="FunFam" id="3.40.50.200:FF:000014">
    <property type="entry name" value="Proteinase K"/>
    <property type="match status" value="1"/>
</dbReference>